<dbReference type="InterPro" id="IPR035937">
    <property type="entry name" value="FPG_N"/>
</dbReference>
<dbReference type="InterPro" id="IPR020629">
    <property type="entry name" value="FPG_Glyclase"/>
</dbReference>
<evidence type="ECO:0000256" key="2">
    <source>
        <dbReference type="ARBA" id="ARBA00009409"/>
    </source>
</evidence>
<organism evidence="18 19">
    <name type="scientific">Candidatus Rickettsiella viridis</name>
    <dbReference type="NCBI Taxonomy" id="676208"/>
    <lineage>
        <taxon>Bacteria</taxon>
        <taxon>Pseudomonadati</taxon>
        <taxon>Pseudomonadota</taxon>
        <taxon>Gammaproteobacteria</taxon>
        <taxon>Legionellales</taxon>
        <taxon>Coxiellaceae</taxon>
        <taxon>Rickettsiella</taxon>
    </lineage>
</organism>
<dbReference type="Gene3D" id="1.10.8.50">
    <property type="match status" value="1"/>
</dbReference>
<dbReference type="SUPFAM" id="SSF46946">
    <property type="entry name" value="S13-like H2TH domain"/>
    <property type="match status" value="1"/>
</dbReference>
<evidence type="ECO:0000313" key="19">
    <source>
        <dbReference type="Proteomes" id="UP000282483"/>
    </source>
</evidence>
<feature type="binding site" evidence="15">
    <location>
        <position position="152"/>
    </location>
    <ligand>
        <name>DNA</name>
        <dbReference type="ChEBI" id="CHEBI:16991"/>
    </ligand>
</feature>
<dbReference type="EC" id="4.2.99.18" evidence="15"/>
<dbReference type="NCBIfam" id="TIGR00577">
    <property type="entry name" value="fpg"/>
    <property type="match status" value="1"/>
</dbReference>
<dbReference type="InterPro" id="IPR015886">
    <property type="entry name" value="H2TH_FPG"/>
</dbReference>
<dbReference type="PROSITE" id="PS51066">
    <property type="entry name" value="ZF_FPG_2"/>
    <property type="match status" value="1"/>
</dbReference>
<keyword evidence="5 15" id="KW-0227">DNA damage</keyword>
<comment type="catalytic activity">
    <reaction evidence="14 15">
        <text>2'-deoxyribonucleotide-(2'-deoxyribose 5'-phosphate)-2'-deoxyribonucleotide-DNA = a 3'-end 2'-deoxyribonucleotide-(2,3-dehydro-2,3-deoxyribose 5'-phosphate)-DNA + a 5'-end 5'-phospho-2'-deoxyribonucleoside-DNA + H(+)</text>
        <dbReference type="Rhea" id="RHEA:66592"/>
        <dbReference type="Rhea" id="RHEA-COMP:13180"/>
        <dbReference type="Rhea" id="RHEA-COMP:16897"/>
        <dbReference type="Rhea" id="RHEA-COMP:17067"/>
        <dbReference type="ChEBI" id="CHEBI:15378"/>
        <dbReference type="ChEBI" id="CHEBI:136412"/>
        <dbReference type="ChEBI" id="CHEBI:157695"/>
        <dbReference type="ChEBI" id="CHEBI:167181"/>
        <dbReference type="EC" id="4.2.99.18"/>
    </reaction>
</comment>
<dbReference type="EC" id="3.2.2.23" evidence="15"/>
<keyword evidence="7 15" id="KW-0378">Hydrolase</keyword>
<keyword evidence="12 15" id="KW-0511">Multifunctional enzyme</keyword>
<dbReference type="CDD" id="cd08966">
    <property type="entry name" value="EcFpg-like_N"/>
    <property type="match status" value="1"/>
</dbReference>
<accession>A0A2Z5V5F1</accession>
<protein>
    <recommendedName>
        <fullName evidence="15">Formamidopyrimidine-DNA glycosylase</fullName>
        <shortName evidence="15">Fapy-DNA glycosylase</shortName>
        <ecNumber evidence="15">3.2.2.23</ecNumber>
    </recommendedName>
    <alternativeName>
        <fullName evidence="15">DNA-(apurinic or apyrimidinic site) lyase MutM</fullName>
        <shortName evidence="15">AP lyase MutM</shortName>
        <ecNumber evidence="15">4.2.99.18</ecNumber>
    </alternativeName>
</protein>
<evidence type="ECO:0000256" key="8">
    <source>
        <dbReference type="ARBA" id="ARBA00022833"/>
    </source>
</evidence>
<evidence type="ECO:0000256" key="7">
    <source>
        <dbReference type="ARBA" id="ARBA00022801"/>
    </source>
</evidence>
<comment type="subunit">
    <text evidence="3 15">Monomer.</text>
</comment>
<comment type="function">
    <text evidence="15">Involved in base excision repair of DNA damaged by oxidation or by mutagenic agents. Acts as DNA glycosylase that recognizes and removes damaged bases. Has a preference for oxidized purines, such as 7,8-dihydro-8-oxoguanine (8-oxoG). Has AP (apurinic/apyrimidinic) lyase activity and introduces nicks in the DNA strand. Cleaves the DNA backbone by beta-delta elimination to generate a single-strand break at the site of the removed base with both 3'- and 5'-phosphates.</text>
</comment>
<keyword evidence="4 15" id="KW-0479">Metal-binding</keyword>
<dbReference type="KEGG" id="rvi:RVIR1_11800"/>
<dbReference type="OrthoDB" id="9800855at2"/>
<keyword evidence="8 15" id="KW-0862">Zinc</keyword>
<dbReference type="PANTHER" id="PTHR22993">
    <property type="entry name" value="FORMAMIDOPYRIMIDINE-DNA GLYCOSYLASE"/>
    <property type="match status" value="1"/>
</dbReference>
<feature type="domain" description="Formamidopyrimidine-DNA glycosylase catalytic" evidence="17">
    <location>
        <begin position="2"/>
        <end position="113"/>
    </location>
</feature>
<dbReference type="HAMAP" id="MF_00103">
    <property type="entry name" value="Fapy_DNA_glycosyl"/>
    <property type="match status" value="1"/>
</dbReference>
<dbReference type="RefSeq" id="WP_126323183.1">
    <property type="nucleotide sequence ID" value="NZ_AP018005.1"/>
</dbReference>
<dbReference type="Gene3D" id="3.20.190.10">
    <property type="entry name" value="MutM-like, N-terminal"/>
    <property type="match status" value="1"/>
</dbReference>
<dbReference type="EMBL" id="AP018005">
    <property type="protein sequence ID" value="BBB15642.1"/>
    <property type="molecule type" value="Genomic_DNA"/>
</dbReference>
<evidence type="ECO:0000256" key="15">
    <source>
        <dbReference type="HAMAP-Rule" id="MF_00103"/>
    </source>
</evidence>
<name>A0A2Z5V5F1_9COXI</name>
<reference evidence="18 19" key="1">
    <citation type="submission" date="2017-03" db="EMBL/GenBank/DDBJ databases">
        <title>The genome sequence of Candidatus Rickettsiella viridis.</title>
        <authorList>
            <person name="Nikoh N."/>
            <person name="Tsuchida T."/>
            <person name="Yamaguchi K."/>
            <person name="Maeda T."/>
            <person name="Shigenobu S."/>
            <person name="Fukatsu T."/>
        </authorList>
    </citation>
    <scope>NUCLEOTIDE SEQUENCE [LARGE SCALE GENOMIC DNA]</scope>
    <source>
        <strain evidence="18 19">Ap-RA04</strain>
    </source>
</reference>
<gene>
    <name evidence="15 18" type="primary">mutM</name>
    <name evidence="15" type="synonym">fpg</name>
    <name evidence="18" type="ORF">RVIR1_11800</name>
</gene>
<dbReference type="SUPFAM" id="SSF81624">
    <property type="entry name" value="N-terminal domain of MutM-like DNA repair proteins"/>
    <property type="match status" value="1"/>
</dbReference>
<dbReference type="AlphaFoldDB" id="A0A2Z5V5F1"/>
<proteinExistence type="inferred from homology"/>
<dbReference type="PANTHER" id="PTHR22993:SF9">
    <property type="entry name" value="FORMAMIDOPYRIMIDINE-DNA GLYCOSYLASE"/>
    <property type="match status" value="1"/>
</dbReference>
<evidence type="ECO:0000256" key="13">
    <source>
        <dbReference type="ARBA" id="ARBA00023295"/>
    </source>
</evidence>
<dbReference type="InterPro" id="IPR010979">
    <property type="entry name" value="Ribosomal_uS13-like_H2TH"/>
</dbReference>
<evidence type="ECO:0000256" key="3">
    <source>
        <dbReference type="ARBA" id="ARBA00011245"/>
    </source>
</evidence>
<dbReference type="SUPFAM" id="SSF57716">
    <property type="entry name" value="Glucocorticoid receptor-like (DNA-binding domain)"/>
    <property type="match status" value="1"/>
</dbReference>
<keyword evidence="6 15" id="KW-0863">Zinc-finger</keyword>
<feature type="active site" description="Proton donor" evidence="15">
    <location>
        <position position="3"/>
    </location>
</feature>
<dbReference type="GO" id="GO:0008270">
    <property type="term" value="F:zinc ion binding"/>
    <property type="evidence" value="ECO:0007669"/>
    <property type="project" value="UniProtKB-UniRule"/>
</dbReference>
<dbReference type="InterPro" id="IPR000214">
    <property type="entry name" value="Znf_DNA_glyclase/AP_lyase"/>
</dbReference>
<feature type="active site" description="Schiff-base intermediate with DNA" evidence="15">
    <location>
        <position position="2"/>
    </location>
</feature>
<dbReference type="GO" id="GO:0006284">
    <property type="term" value="P:base-excision repair"/>
    <property type="evidence" value="ECO:0007669"/>
    <property type="project" value="InterPro"/>
</dbReference>
<evidence type="ECO:0000259" key="16">
    <source>
        <dbReference type="PROSITE" id="PS51066"/>
    </source>
</evidence>
<keyword evidence="13 15" id="KW-0326">Glycosidase</keyword>
<evidence type="ECO:0000313" key="18">
    <source>
        <dbReference type="EMBL" id="BBB15642.1"/>
    </source>
</evidence>
<dbReference type="InterPro" id="IPR010663">
    <property type="entry name" value="Znf_FPG/IleRS"/>
</dbReference>
<dbReference type="Pfam" id="PF06831">
    <property type="entry name" value="H2TH"/>
    <property type="match status" value="1"/>
</dbReference>
<evidence type="ECO:0000256" key="5">
    <source>
        <dbReference type="ARBA" id="ARBA00022763"/>
    </source>
</evidence>
<evidence type="ECO:0000259" key="17">
    <source>
        <dbReference type="PROSITE" id="PS51068"/>
    </source>
</evidence>
<dbReference type="GO" id="GO:0140078">
    <property type="term" value="F:class I DNA-(apurinic or apyrimidinic site) endonuclease activity"/>
    <property type="evidence" value="ECO:0007669"/>
    <property type="project" value="UniProtKB-EC"/>
</dbReference>
<dbReference type="FunFam" id="1.10.8.50:FF:000003">
    <property type="entry name" value="Formamidopyrimidine-DNA glycosylase"/>
    <property type="match status" value="1"/>
</dbReference>
<keyword evidence="9 15" id="KW-0238">DNA-binding</keyword>
<evidence type="ECO:0000256" key="12">
    <source>
        <dbReference type="ARBA" id="ARBA00023268"/>
    </source>
</evidence>
<dbReference type="NCBIfam" id="NF002211">
    <property type="entry name" value="PRK01103.1"/>
    <property type="match status" value="1"/>
</dbReference>
<keyword evidence="10 15" id="KW-0234">DNA repair</keyword>
<dbReference type="GO" id="GO:0034039">
    <property type="term" value="F:8-oxo-7,8-dihydroguanine DNA N-glycosylase activity"/>
    <property type="evidence" value="ECO:0007669"/>
    <property type="project" value="TreeGrafter"/>
</dbReference>
<comment type="cofactor">
    <cofactor evidence="15">
        <name>Zn(2+)</name>
        <dbReference type="ChEBI" id="CHEBI:29105"/>
    </cofactor>
    <text evidence="15">Binds 1 zinc ion per subunit.</text>
</comment>
<dbReference type="InterPro" id="IPR012319">
    <property type="entry name" value="FPG_cat"/>
</dbReference>
<evidence type="ECO:0000256" key="6">
    <source>
        <dbReference type="ARBA" id="ARBA00022771"/>
    </source>
</evidence>
<comment type="similarity">
    <text evidence="2 15">Belongs to the FPG family.</text>
</comment>
<evidence type="ECO:0000256" key="9">
    <source>
        <dbReference type="ARBA" id="ARBA00023125"/>
    </source>
</evidence>
<dbReference type="Pfam" id="PF01149">
    <property type="entry name" value="Fapy_DNA_glyco"/>
    <property type="match status" value="1"/>
</dbReference>
<evidence type="ECO:0000256" key="4">
    <source>
        <dbReference type="ARBA" id="ARBA00022723"/>
    </source>
</evidence>
<evidence type="ECO:0000256" key="1">
    <source>
        <dbReference type="ARBA" id="ARBA00001668"/>
    </source>
</evidence>
<keyword evidence="19" id="KW-1185">Reference proteome</keyword>
<feature type="binding site" evidence="15">
    <location>
        <position position="91"/>
    </location>
    <ligand>
        <name>DNA</name>
        <dbReference type="ChEBI" id="CHEBI:16991"/>
    </ligand>
</feature>
<dbReference type="FunFam" id="3.20.190.10:FF:000001">
    <property type="entry name" value="Formamidopyrimidine-DNA glycosylase"/>
    <property type="match status" value="1"/>
</dbReference>
<dbReference type="Pfam" id="PF06827">
    <property type="entry name" value="zf-FPG_IleRS"/>
    <property type="match status" value="1"/>
</dbReference>
<feature type="active site" description="Proton donor; for beta-elimination activity" evidence="15">
    <location>
        <position position="58"/>
    </location>
</feature>
<feature type="domain" description="FPG-type" evidence="16">
    <location>
        <begin position="237"/>
        <end position="271"/>
    </location>
</feature>
<keyword evidence="11 15" id="KW-0456">Lyase</keyword>
<feature type="binding site" evidence="15">
    <location>
        <position position="110"/>
    </location>
    <ligand>
        <name>DNA</name>
        <dbReference type="ChEBI" id="CHEBI:16991"/>
    </ligand>
</feature>
<evidence type="ECO:0000256" key="14">
    <source>
        <dbReference type="ARBA" id="ARBA00044632"/>
    </source>
</evidence>
<feature type="active site" description="Proton donor; for delta-elimination activity" evidence="15">
    <location>
        <position position="261"/>
    </location>
</feature>
<dbReference type="SMART" id="SM00898">
    <property type="entry name" value="Fapy_DNA_glyco"/>
    <property type="match status" value="1"/>
</dbReference>
<evidence type="ECO:0000256" key="10">
    <source>
        <dbReference type="ARBA" id="ARBA00023204"/>
    </source>
</evidence>
<comment type="catalytic activity">
    <reaction evidence="1 15">
        <text>Hydrolysis of DNA containing ring-opened 7-methylguanine residues, releasing 2,6-diamino-4-hydroxy-5-(N-methyl)formamidopyrimidine.</text>
        <dbReference type="EC" id="3.2.2.23"/>
    </reaction>
</comment>
<dbReference type="PROSITE" id="PS51068">
    <property type="entry name" value="FPG_CAT"/>
    <property type="match status" value="1"/>
</dbReference>
<dbReference type="Proteomes" id="UP000282483">
    <property type="component" value="Chromosome"/>
</dbReference>
<dbReference type="SMART" id="SM01232">
    <property type="entry name" value="H2TH"/>
    <property type="match status" value="1"/>
</dbReference>
<sequence>MPELPEVETTLRGIQPFIENQTIQKVIVRRPCLRWPIPKTNLQQLIGYRINQLQRRGKYLLLCTDLGTVILHLGMSGRLQVLNKPVKADKHDHIDILFNNNCLLRFTDPRRFGALLWTNNNPQEHPLLKNLGVEPLTRHFNHHYLHTQLKHKKIAIKAALMDQHIVVGVGNIYCTEALFMAGIHPTLPAKNVSSLQLKQLVVAIKNILRRAIKKGGSSIKDFLNSLGKPGYFSQELQVYGRADLPCLQCQSILQMITIAQRSTIYCSRCQPIPA</sequence>
<evidence type="ECO:0000256" key="11">
    <source>
        <dbReference type="ARBA" id="ARBA00023239"/>
    </source>
</evidence>
<dbReference type="GO" id="GO:0003684">
    <property type="term" value="F:damaged DNA binding"/>
    <property type="evidence" value="ECO:0007669"/>
    <property type="project" value="InterPro"/>
</dbReference>